<reference evidence="2" key="1">
    <citation type="submission" date="2020-02" db="EMBL/GenBank/DDBJ databases">
        <authorList>
            <person name="Meier V. D."/>
        </authorList>
    </citation>
    <scope>NUCLEOTIDE SEQUENCE</scope>
    <source>
        <strain evidence="2">AVDCRST_MAG52</strain>
    </source>
</reference>
<proteinExistence type="predicted"/>
<feature type="compositionally biased region" description="Basic residues" evidence="1">
    <location>
        <begin position="8"/>
        <end position="22"/>
    </location>
</feature>
<dbReference type="AlphaFoldDB" id="A0A6J4IQ61"/>
<gene>
    <name evidence="2" type="ORF">AVDCRST_MAG52-2357</name>
</gene>
<sequence>VPGGRGRGGGRRARPLGGRRLRGVGEGHAGTV</sequence>
<feature type="non-terminal residue" evidence="2">
    <location>
        <position position="32"/>
    </location>
</feature>
<feature type="region of interest" description="Disordered" evidence="1">
    <location>
        <begin position="1"/>
        <end position="32"/>
    </location>
</feature>
<feature type="non-terminal residue" evidence="2">
    <location>
        <position position="1"/>
    </location>
</feature>
<name>A0A6J4IQ61_9ACTN</name>
<evidence type="ECO:0000256" key="1">
    <source>
        <dbReference type="SAM" id="MobiDB-lite"/>
    </source>
</evidence>
<accession>A0A6J4IQ61</accession>
<protein>
    <submittedName>
        <fullName evidence="2">Uncharacterized protein</fullName>
    </submittedName>
</protein>
<evidence type="ECO:0000313" key="2">
    <source>
        <dbReference type="EMBL" id="CAA9256825.1"/>
    </source>
</evidence>
<dbReference type="EMBL" id="CADCTN010000172">
    <property type="protein sequence ID" value="CAA9256825.1"/>
    <property type="molecule type" value="Genomic_DNA"/>
</dbReference>
<organism evidence="2">
    <name type="scientific">uncultured Blastococcus sp</name>
    <dbReference type="NCBI Taxonomy" id="217144"/>
    <lineage>
        <taxon>Bacteria</taxon>
        <taxon>Bacillati</taxon>
        <taxon>Actinomycetota</taxon>
        <taxon>Actinomycetes</taxon>
        <taxon>Geodermatophilales</taxon>
        <taxon>Geodermatophilaceae</taxon>
        <taxon>Blastococcus</taxon>
        <taxon>environmental samples</taxon>
    </lineage>
</organism>